<dbReference type="Proteomes" id="UP000318571">
    <property type="component" value="Chromosome 10"/>
</dbReference>
<dbReference type="PIRSF" id="PIRSF000114">
    <property type="entry name" value="Glycerol-3-P_dh"/>
    <property type="match status" value="1"/>
</dbReference>
<evidence type="ECO:0000256" key="6">
    <source>
        <dbReference type="ARBA" id="ARBA00048683"/>
    </source>
</evidence>
<proteinExistence type="inferred from homology"/>
<sequence length="367" mass="40404">MATANCSNVASTPKRVAIIGSGNFASAMSIFIGKNAQSRPEFEDQVNMWVFEEEVNGQKLTDIINTTHENVKYLPGIKLPENIKAVPDLTEACQGANLMIFCLPHQFIVRTCQTMIGHFNSKDAYALSMIKGFHIKEGPAIQLVSEHITEHLHVPCASMMGANLANEIALQKFCETTIGCENPAMGSLFKRLLETEDFRVNVTRDFGTVEMCGALKNIVAVGAGFVDGINGGNNTKACVIRLGLVEMVKFVRHFFPQANSTTFFESCGVADLITTCYGGRNRQVAEAFARAFPNKKLENLESEMLNGQKLQGPLTAHEVYDCLIRDQVLDQFPLFATVHRICISEQSPQDLIDILKSQPSSYGVLDD</sequence>
<dbReference type="NCBIfam" id="TIGR03376">
    <property type="entry name" value="glycerol3P_DH"/>
    <property type="match status" value="1"/>
</dbReference>
<dbReference type="FunFam" id="1.10.1040.10:FF:000004">
    <property type="entry name" value="Glycerol-3-phosphate dehydrogenase [NAD(+)]"/>
    <property type="match status" value="1"/>
</dbReference>
<protein>
    <recommendedName>
        <fullName evidence="11">Glycerol-3-phosphate dehydrogenase [NAD(+)]</fullName>
        <ecNumber evidence="11">1.1.1.8</ecNumber>
    </recommendedName>
</protein>
<dbReference type="AlphaFoldDB" id="A0A553NBJ1"/>
<feature type="domain" description="Glycerol-3-phosphate dehydrogenase NAD-dependent C-terminal" evidence="13">
    <location>
        <begin position="205"/>
        <end position="352"/>
    </location>
</feature>
<keyword evidence="4 10" id="KW-0560">Oxidoreductase</keyword>
<dbReference type="OMA" id="ENEVKMW"/>
<dbReference type="Pfam" id="PF07479">
    <property type="entry name" value="NAD_Gly3P_dh_C"/>
    <property type="match status" value="1"/>
</dbReference>
<dbReference type="GO" id="GO:0005829">
    <property type="term" value="C:cytosol"/>
    <property type="evidence" value="ECO:0007669"/>
    <property type="project" value="TreeGrafter"/>
</dbReference>
<dbReference type="InterPro" id="IPR013328">
    <property type="entry name" value="6PGD_dom2"/>
</dbReference>
<comment type="pathway">
    <text evidence="1">Lipid metabolism.</text>
</comment>
<reference evidence="14 15" key="1">
    <citation type="journal article" date="2018" name="Nat. Ecol. Evol.">
        <title>Genomic signatures of mitonuclear coevolution across populations of Tigriopus californicus.</title>
        <authorList>
            <person name="Barreto F.S."/>
            <person name="Watson E.T."/>
            <person name="Lima T.G."/>
            <person name="Willett C.S."/>
            <person name="Edmands S."/>
            <person name="Li W."/>
            <person name="Burton R.S."/>
        </authorList>
    </citation>
    <scope>NUCLEOTIDE SEQUENCE [LARGE SCALE GENOMIC DNA]</scope>
    <source>
        <strain evidence="14 15">San Diego</strain>
    </source>
</reference>
<dbReference type="GO" id="GO:0046168">
    <property type="term" value="P:glycerol-3-phosphate catabolic process"/>
    <property type="evidence" value="ECO:0007669"/>
    <property type="project" value="UniProtKB-UniRule"/>
</dbReference>
<feature type="binding site" evidence="9">
    <location>
        <position position="311"/>
    </location>
    <ligand>
        <name>NAD(+)</name>
        <dbReference type="ChEBI" id="CHEBI:57540"/>
    </ligand>
</feature>
<evidence type="ECO:0000259" key="12">
    <source>
        <dbReference type="Pfam" id="PF01210"/>
    </source>
</evidence>
<accession>A0A553NBJ1</accession>
<name>A0A553NBJ1_TIGCA</name>
<feature type="domain" description="Glycerol-3-phosphate dehydrogenase NAD-dependent N-terminal" evidence="12">
    <location>
        <begin position="16"/>
        <end position="184"/>
    </location>
</feature>
<dbReference type="STRING" id="6832.A0A553NBJ1"/>
<comment type="catalytic activity">
    <reaction evidence="6 11">
        <text>sn-glycerol 3-phosphate + NAD(+) = dihydroxyacetone phosphate + NADH + H(+)</text>
        <dbReference type="Rhea" id="RHEA:11092"/>
        <dbReference type="ChEBI" id="CHEBI:15378"/>
        <dbReference type="ChEBI" id="CHEBI:57540"/>
        <dbReference type="ChEBI" id="CHEBI:57597"/>
        <dbReference type="ChEBI" id="CHEBI:57642"/>
        <dbReference type="ChEBI" id="CHEBI:57945"/>
        <dbReference type="EC" id="1.1.1.8"/>
    </reaction>
</comment>
<dbReference type="PANTHER" id="PTHR11728">
    <property type="entry name" value="GLYCEROL-3-PHOSPHATE DEHYDROGENASE"/>
    <property type="match status" value="1"/>
</dbReference>
<dbReference type="PANTHER" id="PTHR11728:SF8">
    <property type="entry name" value="GLYCEROL-3-PHOSPHATE DEHYDROGENASE [NAD(+)]-RELATED"/>
    <property type="match status" value="1"/>
</dbReference>
<comment type="pathway">
    <text evidence="2">Phospholipid metabolism; alpha-glycerophosphate cycle.</text>
</comment>
<dbReference type="PRINTS" id="PR00077">
    <property type="entry name" value="GPDHDRGNASE"/>
</dbReference>
<feature type="binding site" evidence="8">
    <location>
        <begin position="280"/>
        <end position="281"/>
    </location>
    <ligand>
        <name>substrate</name>
    </ligand>
</feature>
<dbReference type="UniPathway" id="UPA00086"/>
<keyword evidence="15" id="KW-1185">Reference proteome</keyword>
<feature type="binding site" evidence="9">
    <location>
        <position position="309"/>
    </location>
    <ligand>
        <name>NAD(+)</name>
        <dbReference type="ChEBI" id="CHEBI:57540"/>
    </ligand>
</feature>
<dbReference type="GO" id="GO:0042803">
    <property type="term" value="F:protein homodimerization activity"/>
    <property type="evidence" value="ECO:0007669"/>
    <property type="project" value="InterPro"/>
</dbReference>
<dbReference type="InterPro" id="IPR011128">
    <property type="entry name" value="G3P_DH_NAD-dep_N"/>
</dbReference>
<dbReference type="GO" id="GO:0051287">
    <property type="term" value="F:NAD binding"/>
    <property type="evidence" value="ECO:0007669"/>
    <property type="project" value="UniProtKB-UniRule"/>
</dbReference>
<dbReference type="GO" id="GO:0005975">
    <property type="term" value="P:carbohydrate metabolic process"/>
    <property type="evidence" value="ECO:0007669"/>
    <property type="project" value="InterPro"/>
</dbReference>
<feature type="active site" description="Proton acceptor" evidence="7">
    <location>
        <position position="216"/>
    </location>
</feature>
<feature type="binding site" evidence="9">
    <location>
        <position position="165"/>
    </location>
    <ligand>
        <name>NAD(+)</name>
        <dbReference type="ChEBI" id="CHEBI:57540"/>
    </ligand>
</feature>
<dbReference type="InterPro" id="IPR008927">
    <property type="entry name" value="6-PGluconate_DH-like_C_sf"/>
</dbReference>
<dbReference type="GO" id="GO:0006650">
    <property type="term" value="P:glycerophospholipid metabolic process"/>
    <property type="evidence" value="ECO:0007669"/>
    <property type="project" value="UniProtKB-UniPathway"/>
</dbReference>
<evidence type="ECO:0000256" key="8">
    <source>
        <dbReference type="PIRSR" id="PIRSR000114-2"/>
    </source>
</evidence>
<feature type="binding site" evidence="9">
    <location>
        <position position="280"/>
    </location>
    <ligand>
        <name>NAD(+)</name>
        <dbReference type="ChEBI" id="CHEBI:57540"/>
    </ligand>
</feature>
<dbReference type="Gene3D" id="1.10.1040.10">
    <property type="entry name" value="N-(1-d-carboxylethyl)-l-norvaline Dehydrogenase, domain 2"/>
    <property type="match status" value="1"/>
</dbReference>
<evidence type="ECO:0000256" key="2">
    <source>
        <dbReference type="ARBA" id="ARBA00005192"/>
    </source>
</evidence>
<dbReference type="EMBL" id="VCGU01000458">
    <property type="protein sequence ID" value="TRY62788.1"/>
    <property type="molecule type" value="Genomic_DNA"/>
</dbReference>
<dbReference type="SUPFAM" id="SSF48179">
    <property type="entry name" value="6-phosphogluconate dehydrogenase C-terminal domain-like"/>
    <property type="match status" value="1"/>
</dbReference>
<evidence type="ECO:0000256" key="11">
    <source>
        <dbReference type="RuleBase" id="RU361243"/>
    </source>
</evidence>
<dbReference type="SUPFAM" id="SSF51735">
    <property type="entry name" value="NAD(P)-binding Rossmann-fold domains"/>
    <property type="match status" value="1"/>
</dbReference>
<dbReference type="InterPro" id="IPR006168">
    <property type="entry name" value="G3P_DH_NAD-dep"/>
</dbReference>
<evidence type="ECO:0000256" key="10">
    <source>
        <dbReference type="RuleBase" id="RU000437"/>
    </source>
</evidence>
<organism evidence="14 15">
    <name type="scientific">Tigriopus californicus</name>
    <name type="common">Marine copepod</name>
    <dbReference type="NCBI Taxonomy" id="6832"/>
    <lineage>
        <taxon>Eukaryota</taxon>
        <taxon>Metazoa</taxon>
        <taxon>Ecdysozoa</taxon>
        <taxon>Arthropoda</taxon>
        <taxon>Crustacea</taxon>
        <taxon>Multicrustacea</taxon>
        <taxon>Hexanauplia</taxon>
        <taxon>Copepoda</taxon>
        <taxon>Harpacticoida</taxon>
        <taxon>Harpacticidae</taxon>
        <taxon>Tigriopus</taxon>
    </lineage>
</organism>
<dbReference type="InterPro" id="IPR036291">
    <property type="entry name" value="NAD(P)-bd_dom_sf"/>
</dbReference>
<dbReference type="GO" id="GO:0141152">
    <property type="term" value="F:glycerol-3-phosphate dehydrogenase (NAD+) activity"/>
    <property type="evidence" value="ECO:0007669"/>
    <property type="project" value="UniProtKB-UniRule"/>
</dbReference>
<dbReference type="Gene3D" id="3.40.50.720">
    <property type="entry name" value="NAD(P)-binding Rossmann-like Domain"/>
    <property type="match status" value="1"/>
</dbReference>
<evidence type="ECO:0000259" key="13">
    <source>
        <dbReference type="Pfam" id="PF07479"/>
    </source>
</evidence>
<feature type="binding site" evidence="9">
    <location>
        <position position="51"/>
    </location>
    <ligand>
        <name>NAD(+)</name>
        <dbReference type="ChEBI" id="CHEBI:57540"/>
    </ligand>
</feature>
<dbReference type="InterPro" id="IPR006109">
    <property type="entry name" value="G3P_DH_NAD-dep_C"/>
</dbReference>
<evidence type="ECO:0000313" key="14">
    <source>
        <dbReference type="EMBL" id="TRY62788.1"/>
    </source>
</evidence>
<evidence type="ECO:0000256" key="9">
    <source>
        <dbReference type="PIRSR" id="PIRSR000114-3"/>
    </source>
</evidence>
<dbReference type="InterPro" id="IPR017751">
    <property type="entry name" value="G3P_DH_NAD-dep_euk"/>
</dbReference>
<dbReference type="FunFam" id="3.40.50.720:FF:000365">
    <property type="entry name" value="Glycerol-3-phosphate dehydrogenase [NAD(+)]"/>
    <property type="match status" value="1"/>
</dbReference>
<comment type="caution">
    <text evidence="14">The sequence shown here is derived from an EMBL/GenBank/DDBJ whole genome shotgun (WGS) entry which is preliminary data.</text>
</comment>
<comment type="similarity">
    <text evidence="3 10">Belongs to the NAD-dependent glycerol-3-phosphate dehydrogenase family.</text>
</comment>
<evidence type="ECO:0000256" key="4">
    <source>
        <dbReference type="ARBA" id="ARBA00023002"/>
    </source>
</evidence>
<evidence type="ECO:0000256" key="3">
    <source>
        <dbReference type="ARBA" id="ARBA00011009"/>
    </source>
</evidence>
<dbReference type="EC" id="1.1.1.8" evidence="11"/>
<evidence type="ECO:0000256" key="1">
    <source>
        <dbReference type="ARBA" id="ARBA00005189"/>
    </source>
</evidence>
<dbReference type="OrthoDB" id="10263760at2759"/>
<evidence type="ECO:0000256" key="7">
    <source>
        <dbReference type="PIRSR" id="PIRSR000114-1"/>
    </source>
</evidence>
<dbReference type="Pfam" id="PF01210">
    <property type="entry name" value="NAD_Gly3P_dh_N"/>
    <property type="match status" value="1"/>
</dbReference>
<feature type="binding site" evidence="8">
    <location>
        <position position="131"/>
    </location>
    <ligand>
        <name>substrate</name>
    </ligand>
</feature>
<evidence type="ECO:0000256" key="5">
    <source>
        <dbReference type="ARBA" id="ARBA00023027"/>
    </source>
</evidence>
<keyword evidence="5 9" id="KW-0520">NAD</keyword>
<feature type="binding site" evidence="9">
    <location>
        <position position="107"/>
    </location>
    <ligand>
        <name>NAD(+)</name>
        <dbReference type="ChEBI" id="CHEBI:57540"/>
    </ligand>
</feature>
<gene>
    <name evidence="14" type="ORF">TCAL_00383</name>
</gene>
<evidence type="ECO:0000313" key="15">
    <source>
        <dbReference type="Proteomes" id="UP000318571"/>
    </source>
</evidence>